<feature type="compositionally biased region" description="Pro residues" evidence="1">
    <location>
        <begin position="1065"/>
        <end position="1085"/>
    </location>
</feature>
<dbReference type="AlphaFoldDB" id="A0A7S3WCD4"/>
<feature type="compositionally biased region" description="Low complexity" evidence="1">
    <location>
        <begin position="76"/>
        <end position="85"/>
    </location>
</feature>
<dbReference type="PANTHER" id="PTHR24114:SF2">
    <property type="entry name" value="F-BOX DOMAIN-CONTAINING PROTEIN-RELATED"/>
    <property type="match status" value="1"/>
</dbReference>
<evidence type="ECO:0000256" key="1">
    <source>
        <dbReference type="SAM" id="MobiDB-lite"/>
    </source>
</evidence>
<evidence type="ECO:0000313" key="2">
    <source>
        <dbReference type="EMBL" id="CAE0549553.1"/>
    </source>
</evidence>
<dbReference type="Gene3D" id="3.80.10.10">
    <property type="entry name" value="Ribonuclease Inhibitor"/>
    <property type="match status" value="2"/>
</dbReference>
<dbReference type="InterPro" id="IPR032675">
    <property type="entry name" value="LRR_dom_sf"/>
</dbReference>
<reference evidence="2" key="1">
    <citation type="submission" date="2021-01" db="EMBL/GenBank/DDBJ databases">
        <authorList>
            <person name="Corre E."/>
            <person name="Pelletier E."/>
            <person name="Niang G."/>
            <person name="Scheremetjew M."/>
            <person name="Finn R."/>
            <person name="Kale V."/>
            <person name="Holt S."/>
            <person name="Cochrane G."/>
            <person name="Meng A."/>
            <person name="Brown T."/>
            <person name="Cohen L."/>
        </authorList>
    </citation>
    <scope>NUCLEOTIDE SEQUENCE</scope>
    <source>
        <strain evidence="2">379</strain>
    </source>
</reference>
<feature type="region of interest" description="Disordered" evidence="1">
    <location>
        <begin position="1055"/>
        <end position="1100"/>
    </location>
</feature>
<proteinExistence type="predicted"/>
<feature type="region of interest" description="Disordered" evidence="1">
    <location>
        <begin position="171"/>
        <end position="191"/>
    </location>
</feature>
<dbReference type="SMART" id="SM00368">
    <property type="entry name" value="LRR_RI"/>
    <property type="match status" value="7"/>
</dbReference>
<feature type="compositionally biased region" description="Polar residues" evidence="1">
    <location>
        <begin position="95"/>
        <end position="104"/>
    </location>
</feature>
<protein>
    <submittedName>
        <fullName evidence="2">Uncharacterized protein</fullName>
    </submittedName>
</protein>
<accession>A0A7S3WCD4</accession>
<dbReference type="SUPFAM" id="SSF52047">
    <property type="entry name" value="RNI-like"/>
    <property type="match status" value="1"/>
</dbReference>
<gene>
    <name evidence="2" type="ORF">EHUX00137_LOCUS17532</name>
</gene>
<organism evidence="2">
    <name type="scientific">Emiliania huxleyi</name>
    <name type="common">Coccolithophore</name>
    <name type="synonym">Pontosphaera huxleyi</name>
    <dbReference type="NCBI Taxonomy" id="2903"/>
    <lineage>
        <taxon>Eukaryota</taxon>
        <taxon>Haptista</taxon>
        <taxon>Haptophyta</taxon>
        <taxon>Prymnesiophyceae</taxon>
        <taxon>Isochrysidales</taxon>
        <taxon>Noelaerhabdaceae</taxon>
        <taxon>Emiliania</taxon>
    </lineage>
</organism>
<dbReference type="PANTHER" id="PTHR24114">
    <property type="entry name" value="LEUCINE RICH REPEAT FAMILY PROTEIN"/>
    <property type="match status" value="1"/>
</dbReference>
<feature type="region of interest" description="Disordered" evidence="1">
    <location>
        <begin position="1"/>
        <end position="128"/>
    </location>
</feature>
<feature type="compositionally biased region" description="Basic and acidic residues" evidence="1">
    <location>
        <begin position="62"/>
        <end position="73"/>
    </location>
</feature>
<dbReference type="Pfam" id="PF13516">
    <property type="entry name" value="LRR_6"/>
    <property type="match status" value="4"/>
</dbReference>
<sequence length="1100" mass="118331">MRAAPTLDPRPRWLSPPSAAHRMAGPRGSCEERLDSPAADAAQRSTDTAAVSRRSADTACSEPEHAQSKRNSVDRGQAWGTEAQAAGGGEAPSFPTASSRTPSAEPSRRPTFFSASEPLSRRSSGDGGVLVGVRSQLLKARSLRQLDSPLMQSASSPALLALPASSSADTCEVDSAASTPRKPTIPSVGEPAVPAYRGLKSMVRKAAATAAGPTVASVATLLRLQKEESAATAKLGRMKRTYLSSCEALNQKPASRVLRYLGAPRLSLRHYGLSSEGTAALARLLPEAGWRALSLADNSCTDERGAAALALGLRCNTRLTELDLSRNRLGARGAALVLGALSTAAGGDGGAAPVATLRFGGNALGDGASSALGRLVSESLHLHSLVLSDNKLGQLSAATLADGLRSRSCVLTELDISWNMLLPPGVAALAAGLRHNTTLLVLDMSWNGAGAQGGVALAEVFTRNKSLRSLKAAHNGIGTAAAVVMAHALGKGGNRGLTALDLSDNPLGRAGVQALMRSLGENDSLVSVNLLNADLAIGSGMTGTSPAVLQAFDPNEPQGIYNLDLSAPWDRWVACKLRDLSIRKREPWRAASYDAGDEQVHWSWRSTREWSEKFAVPTSGQLRLEYVRATPRARGTTHYCLRLDDAAQREVAQLLWARARAEACENWQNETLDGQPLELNEDARVGWVVPEAGCLELDYVTYDQFYEGHYRLDLAAPVERAIACKLQERFLSDDGVGFVRPTLDGAALSMPAMRVFWRPPIEGIFECDYVSPAPRKICSRSYRLDLAREGERRLAERLLEWAVREDGQNLANCSVDGRPFRFDEDSGLLWARPGLAHKAATAASKRLPRQGILELDYLALKPLAGLPITRRSYQLDLTLTKDRLLASRLCKLSAYYEDEGWAATLSRPATQSTQASAEQIKLAAGITLPESGTLDVTTGDYLAFFTRRIDEEDFQMLLANLVRATTDTERQQLLEASLSMNASYETPRAVALVKAFSSTRHRANAIHLLDDGNHLRPESHKALLALLPPEESASLADSLIASLQERTTGWRGVSHHIIDWDPNDPNGPPQPPPPPPPKPAQPPATEPTDGRPWQQQNFVQ</sequence>
<dbReference type="InterPro" id="IPR052394">
    <property type="entry name" value="LRR-containing"/>
</dbReference>
<dbReference type="EMBL" id="HBIR01022902">
    <property type="protein sequence ID" value="CAE0549553.1"/>
    <property type="molecule type" value="Transcribed_RNA"/>
</dbReference>
<name>A0A7S3WCD4_EMIHU</name>
<dbReference type="InterPro" id="IPR001611">
    <property type="entry name" value="Leu-rich_rpt"/>
</dbReference>